<dbReference type="GO" id="GO:0005524">
    <property type="term" value="F:ATP binding"/>
    <property type="evidence" value="ECO:0007669"/>
    <property type="project" value="UniProtKB-UniRule"/>
</dbReference>
<dbReference type="HAMAP" id="MF_01274">
    <property type="entry name" value="Pantothen_kinase_3"/>
    <property type="match status" value="1"/>
</dbReference>
<dbReference type="SUPFAM" id="SSF53067">
    <property type="entry name" value="Actin-like ATPase domain"/>
    <property type="match status" value="2"/>
</dbReference>
<dbReference type="GO" id="GO:0005737">
    <property type="term" value="C:cytoplasm"/>
    <property type="evidence" value="ECO:0007669"/>
    <property type="project" value="UniProtKB-SubCell"/>
</dbReference>
<feature type="active site" description="Proton acceptor" evidence="16">
    <location>
        <position position="97"/>
    </location>
</feature>
<feature type="binding site" evidence="16">
    <location>
        <position position="120"/>
    </location>
    <ligand>
        <name>ATP</name>
        <dbReference type="ChEBI" id="CHEBI:30616"/>
    </ligand>
</feature>
<dbReference type="Gene3D" id="3.30.420.40">
    <property type="match status" value="2"/>
</dbReference>
<evidence type="ECO:0000256" key="2">
    <source>
        <dbReference type="ARBA" id="ARBA00001958"/>
    </source>
</evidence>
<accession>A0A7V0Z650</accession>
<keyword evidence="7 16" id="KW-0963">Cytoplasm</keyword>
<keyword evidence="9 16" id="KW-0547">Nucleotide-binding</keyword>
<evidence type="ECO:0000256" key="7">
    <source>
        <dbReference type="ARBA" id="ARBA00022490"/>
    </source>
</evidence>
<keyword evidence="8 16" id="KW-0808">Transferase</keyword>
<dbReference type="GO" id="GO:0015937">
    <property type="term" value="P:coenzyme A biosynthetic process"/>
    <property type="evidence" value="ECO:0007669"/>
    <property type="project" value="UniProtKB-UniRule"/>
</dbReference>
<evidence type="ECO:0000256" key="16">
    <source>
        <dbReference type="HAMAP-Rule" id="MF_01274"/>
    </source>
</evidence>
<comment type="pathway">
    <text evidence="4 16">Cofactor biosynthesis; coenzyme A biosynthesis; CoA from (R)-pantothenate: step 1/5.</text>
</comment>
<evidence type="ECO:0000256" key="14">
    <source>
        <dbReference type="ARBA" id="ARBA00038036"/>
    </source>
</evidence>
<comment type="cofactor">
    <cofactor evidence="2">
        <name>K(+)</name>
        <dbReference type="ChEBI" id="CHEBI:29103"/>
    </cofactor>
</comment>
<comment type="subcellular location">
    <subcellularLocation>
        <location evidence="3 16">Cytoplasm</location>
    </subcellularLocation>
</comment>
<evidence type="ECO:0000256" key="3">
    <source>
        <dbReference type="ARBA" id="ARBA00004496"/>
    </source>
</evidence>
<dbReference type="Pfam" id="PF03309">
    <property type="entry name" value="Pan_kinase"/>
    <property type="match status" value="1"/>
</dbReference>
<comment type="catalytic activity">
    <reaction evidence="1 16">
        <text>(R)-pantothenate + ATP = (R)-4'-phosphopantothenate + ADP + H(+)</text>
        <dbReference type="Rhea" id="RHEA:16373"/>
        <dbReference type="ChEBI" id="CHEBI:10986"/>
        <dbReference type="ChEBI" id="CHEBI:15378"/>
        <dbReference type="ChEBI" id="CHEBI:29032"/>
        <dbReference type="ChEBI" id="CHEBI:30616"/>
        <dbReference type="ChEBI" id="CHEBI:456216"/>
        <dbReference type="EC" id="2.7.1.33"/>
    </reaction>
</comment>
<evidence type="ECO:0000256" key="15">
    <source>
        <dbReference type="ARBA" id="ARBA00040883"/>
    </source>
</evidence>
<keyword evidence="13 16" id="KW-0173">Coenzyme A biosynthesis</keyword>
<feature type="binding site" evidence="16">
    <location>
        <position position="172"/>
    </location>
    <ligand>
        <name>substrate</name>
    </ligand>
</feature>
<evidence type="ECO:0000313" key="17">
    <source>
        <dbReference type="EMBL" id="HDY59288.1"/>
    </source>
</evidence>
<comment type="subunit">
    <text evidence="5 16">Homodimer.</text>
</comment>
<evidence type="ECO:0000256" key="1">
    <source>
        <dbReference type="ARBA" id="ARBA00001206"/>
    </source>
</evidence>
<comment type="caution">
    <text evidence="17">The sequence shown here is derived from an EMBL/GenBank/DDBJ whole genome shotgun (WGS) entry which is preliminary data.</text>
</comment>
<comment type="caution">
    <text evidence="16">Lacks conserved residue(s) required for the propagation of feature annotation.</text>
</comment>
<sequence>MILIFDIGNTNIHIGYYKNGRLIQTQNLPTAEEMDKKSLKGLFYKKKSIEGVGVASVVPSLEQKLNRFFKDYSVNTFFVNAKIKMPVKIAYNNLGADRIANINGAYIRYRGDLIIFSFGTAVTGDVILKSGIHRGGLIIPGLQTQLWSLKQKTALIKGIRLKKSTPLLGRNTNDCVLTGVINGIKFSIEGFIAKIRKVYKRDFQVIATGGWAKRLCPLISGIDRCDLHLTLYGIYLLYKQNVKD</sequence>
<evidence type="ECO:0000256" key="6">
    <source>
        <dbReference type="ARBA" id="ARBA00012102"/>
    </source>
</evidence>
<evidence type="ECO:0000256" key="12">
    <source>
        <dbReference type="ARBA" id="ARBA00022958"/>
    </source>
</evidence>
<feature type="binding site" evidence="16">
    <location>
        <position position="91"/>
    </location>
    <ligand>
        <name>substrate</name>
    </ligand>
</feature>
<gene>
    <name evidence="16" type="primary">coaX</name>
    <name evidence="17" type="ORF">ENP86_07040</name>
</gene>
<dbReference type="AlphaFoldDB" id="A0A7V0Z650"/>
<comment type="cofactor">
    <cofactor evidence="16">
        <name>NH4(+)</name>
        <dbReference type="ChEBI" id="CHEBI:28938"/>
    </cofactor>
    <cofactor evidence="16">
        <name>K(+)</name>
        <dbReference type="ChEBI" id="CHEBI:29103"/>
    </cofactor>
    <text evidence="16">A monovalent cation. Ammonium or potassium.</text>
</comment>
<dbReference type="EC" id="2.7.1.33" evidence="6 16"/>
<comment type="similarity">
    <text evidence="14 16">Belongs to the type III pantothenate kinase family.</text>
</comment>
<keyword evidence="12 16" id="KW-0630">Potassium</keyword>
<evidence type="ECO:0000256" key="4">
    <source>
        <dbReference type="ARBA" id="ARBA00005225"/>
    </source>
</evidence>
<dbReference type="InterPro" id="IPR043129">
    <property type="entry name" value="ATPase_NBD"/>
</dbReference>
<proteinExistence type="inferred from homology"/>
<comment type="function">
    <text evidence="16">Catalyzes the phosphorylation of pantothenate (Pan), the first step in CoA biosynthesis.</text>
</comment>
<name>A0A7V0Z650_UNCW3</name>
<dbReference type="PANTHER" id="PTHR34265">
    <property type="entry name" value="TYPE III PANTOTHENATE KINASE"/>
    <property type="match status" value="1"/>
</dbReference>
<dbReference type="UniPathway" id="UPA00241">
    <property type="reaction ID" value="UER00352"/>
</dbReference>
<evidence type="ECO:0000256" key="13">
    <source>
        <dbReference type="ARBA" id="ARBA00022993"/>
    </source>
</evidence>
<evidence type="ECO:0000256" key="11">
    <source>
        <dbReference type="ARBA" id="ARBA00022840"/>
    </source>
</evidence>
<dbReference type="NCBIfam" id="TIGR00671">
    <property type="entry name" value="baf"/>
    <property type="match status" value="1"/>
</dbReference>
<protein>
    <recommendedName>
        <fullName evidence="15 16">Type III pantothenate kinase</fullName>
        <ecNumber evidence="6 16">2.7.1.33</ecNumber>
    </recommendedName>
    <alternativeName>
        <fullName evidence="16">PanK-III</fullName>
    </alternativeName>
    <alternativeName>
        <fullName evidence="16">Pantothenic acid kinase</fullName>
    </alternativeName>
</protein>
<feature type="binding site" evidence="16">
    <location>
        <begin position="6"/>
        <end position="13"/>
    </location>
    <ligand>
        <name>ATP</name>
        <dbReference type="ChEBI" id="CHEBI:30616"/>
    </ligand>
</feature>
<reference evidence="17" key="1">
    <citation type="journal article" date="2020" name="mSystems">
        <title>Genome- and Community-Level Interaction Insights into Carbon Utilization and Element Cycling Functions of Hydrothermarchaeota in Hydrothermal Sediment.</title>
        <authorList>
            <person name="Zhou Z."/>
            <person name="Liu Y."/>
            <person name="Xu W."/>
            <person name="Pan J."/>
            <person name="Luo Z.H."/>
            <person name="Li M."/>
        </authorList>
    </citation>
    <scope>NUCLEOTIDE SEQUENCE [LARGE SCALE GENOMIC DNA]</scope>
    <source>
        <strain evidence="17">SpSt-258</strain>
    </source>
</reference>
<evidence type="ECO:0000256" key="10">
    <source>
        <dbReference type="ARBA" id="ARBA00022777"/>
    </source>
</evidence>
<feature type="binding site" evidence="16">
    <location>
        <begin position="95"/>
        <end position="98"/>
    </location>
    <ligand>
        <name>substrate</name>
    </ligand>
</feature>
<dbReference type="CDD" id="cd24015">
    <property type="entry name" value="ASKHA_NBD_PanK-III"/>
    <property type="match status" value="1"/>
</dbReference>
<evidence type="ECO:0000256" key="8">
    <source>
        <dbReference type="ARBA" id="ARBA00022679"/>
    </source>
</evidence>
<evidence type="ECO:0000256" key="5">
    <source>
        <dbReference type="ARBA" id="ARBA00011738"/>
    </source>
</evidence>
<dbReference type="EMBL" id="DSKY01000018">
    <property type="protein sequence ID" value="HDY59288.1"/>
    <property type="molecule type" value="Genomic_DNA"/>
</dbReference>
<keyword evidence="10 16" id="KW-0418">Kinase</keyword>
<organism evidence="17">
    <name type="scientific">candidate division WOR-3 bacterium</name>
    <dbReference type="NCBI Taxonomy" id="2052148"/>
    <lineage>
        <taxon>Bacteria</taxon>
        <taxon>Bacteria division WOR-3</taxon>
    </lineage>
</organism>
<evidence type="ECO:0000256" key="9">
    <source>
        <dbReference type="ARBA" id="ARBA00022741"/>
    </source>
</evidence>
<keyword evidence="11 16" id="KW-0067">ATP-binding</keyword>
<dbReference type="InterPro" id="IPR004619">
    <property type="entry name" value="Type_III_PanK"/>
</dbReference>
<dbReference type="PANTHER" id="PTHR34265:SF1">
    <property type="entry name" value="TYPE III PANTOTHENATE KINASE"/>
    <property type="match status" value="1"/>
</dbReference>
<dbReference type="GO" id="GO:0004594">
    <property type="term" value="F:pantothenate kinase activity"/>
    <property type="evidence" value="ECO:0007669"/>
    <property type="project" value="UniProtKB-UniRule"/>
</dbReference>